<accession>A0AAW3XG42</accession>
<dbReference type="InterPro" id="IPR003458">
    <property type="entry name" value="Phage_T4_Gp38_tail_assem"/>
</dbReference>
<evidence type="ECO:0000313" key="2">
    <source>
        <dbReference type="Proteomes" id="UP000613022"/>
    </source>
</evidence>
<comment type="caution">
    <text evidence="1">The sequence shown here is derived from an EMBL/GenBank/DDBJ whole genome shotgun (WGS) entry which is preliminary data.</text>
</comment>
<dbReference type="InterPro" id="IPR051220">
    <property type="entry name" value="TFA_Chaperone"/>
</dbReference>
<protein>
    <submittedName>
        <fullName evidence="1">Tail assembly chaperone</fullName>
    </submittedName>
</protein>
<proteinExistence type="predicted"/>
<dbReference type="Pfam" id="PF02413">
    <property type="entry name" value="Caudo_TAP"/>
    <property type="match status" value="1"/>
</dbReference>
<name>A0AAW3XG42_9ENTR</name>
<organism evidence="1 2">
    <name type="scientific">Enterobacter kobei</name>
    <dbReference type="NCBI Taxonomy" id="208224"/>
    <lineage>
        <taxon>Bacteria</taxon>
        <taxon>Pseudomonadati</taxon>
        <taxon>Pseudomonadota</taxon>
        <taxon>Gammaproteobacteria</taxon>
        <taxon>Enterobacterales</taxon>
        <taxon>Enterobacteriaceae</taxon>
        <taxon>Enterobacter</taxon>
        <taxon>Enterobacter cloacae complex</taxon>
    </lineage>
</organism>
<dbReference type="Proteomes" id="UP000613022">
    <property type="component" value="Unassembled WGS sequence"/>
</dbReference>
<dbReference type="RefSeq" id="WP_045269017.1">
    <property type="nucleotide sequence ID" value="NZ_AP022498.1"/>
</dbReference>
<evidence type="ECO:0000313" key="1">
    <source>
        <dbReference type="EMBL" id="MBC6323090.1"/>
    </source>
</evidence>
<sequence>MDTFINPVIYKYEHIEVSGIMRTGLYFHDEHGRDWYETLTGWKGAVSLDDDGIVIAYEKDVSYMGMEEGRNVYEVDPLSVPIDVLGNYKYVDGVFYDIRPDAATLAEQTQKQLIEDAGLTISVLQGAVDESMATDAEKASLSAWKRYRVLLYRVDTSKPEDIAWPEPPSKS</sequence>
<reference evidence="1" key="1">
    <citation type="submission" date="2020-08" db="EMBL/GenBank/DDBJ databases">
        <title>Distribution of Beta-Lactamase Producing Gram-Negative Bacterial Isolates in Isabela River of Santo Domingo, Dominican Republic.</title>
        <authorList>
            <person name="Calderon V."/>
            <person name="Del Rosario C."/>
            <person name="Duarte A."/>
            <person name="Bonnelly R."/>
            <person name="Barauna R."/>
            <person name="Ramos R.T."/>
            <person name="Perdomo O.P."/>
            <person name="Rodriguez De Francisco L.E."/>
            <person name="Franco De Los Santos E.F."/>
        </authorList>
    </citation>
    <scope>NUCLEOTIDE SEQUENCE</scope>
    <source>
        <strain evidence="1">INTEC_BI4_1.1</strain>
    </source>
</reference>
<dbReference type="AlphaFoldDB" id="A0AAW3XG42"/>
<dbReference type="PANTHER" id="PTHR34413:SF2">
    <property type="entry name" value="PROPHAGE TAIL FIBER ASSEMBLY PROTEIN HOMOLOG TFAE-RELATED"/>
    <property type="match status" value="1"/>
</dbReference>
<dbReference type="PANTHER" id="PTHR34413">
    <property type="entry name" value="PROPHAGE TAIL FIBER ASSEMBLY PROTEIN HOMOLOG TFAE-RELATED-RELATED"/>
    <property type="match status" value="1"/>
</dbReference>
<dbReference type="EMBL" id="JACSEP010000010">
    <property type="protein sequence ID" value="MBC6323090.1"/>
    <property type="molecule type" value="Genomic_DNA"/>
</dbReference>
<gene>
    <name evidence="1" type="ORF">H9R40_07540</name>
</gene>